<gene>
    <name evidence="1" type="ORF">L9059_26510</name>
</gene>
<proteinExistence type="predicted"/>
<sequence length="65" mass="7287">MTVKVTERDDSHMSHEGVAAGIRIWDVHQQDLLVGMFHSESDAQSYKAELEKLELHANTLIAEPA</sequence>
<reference evidence="1 2" key="1">
    <citation type="submission" date="2022-02" db="EMBL/GenBank/DDBJ databases">
        <title>Comparative genomics of the first Antarctic Pseudomonas spp. capable of biotransforming 2,4,6-Trinitrotoluene.</title>
        <authorList>
            <person name="Cabrera M.A."/>
            <person name="Marquez S.L."/>
            <person name="Perez-Donoso J.M."/>
        </authorList>
    </citation>
    <scope>NUCLEOTIDE SEQUENCE [LARGE SCALE GENOMIC DNA]</scope>
    <source>
        <strain evidence="1 2">TNT19</strain>
    </source>
</reference>
<dbReference type="Proteomes" id="UP001299876">
    <property type="component" value="Unassembled WGS sequence"/>
</dbReference>
<keyword evidence="2" id="KW-1185">Reference proteome</keyword>
<dbReference type="RefSeq" id="WP_247293851.1">
    <property type="nucleotide sequence ID" value="NZ_JAKNRW010000039.1"/>
</dbReference>
<dbReference type="EMBL" id="JAKNRW010000039">
    <property type="protein sequence ID" value="MCK1793663.1"/>
    <property type="molecule type" value="Genomic_DNA"/>
</dbReference>
<protein>
    <submittedName>
        <fullName evidence="1">Uncharacterized protein</fullName>
    </submittedName>
</protein>
<evidence type="ECO:0000313" key="2">
    <source>
        <dbReference type="Proteomes" id="UP001299876"/>
    </source>
</evidence>
<evidence type="ECO:0000313" key="1">
    <source>
        <dbReference type="EMBL" id="MCK1793663.1"/>
    </source>
</evidence>
<comment type="caution">
    <text evidence="1">The sequence shown here is derived from an EMBL/GenBank/DDBJ whole genome shotgun (WGS) entry which is preliminary data.</text>
</comment>
<name>A0ABT0F6U0_9PSED</name>
<organism evidence="1 2">
    <name type="scientific">Pseudomonas violetae</name>
    <dbReference type="NCBI Taxonomy" id="2915813"/>
    <lineage>
        <taxon>Bacteria</taxon>
        <taxon>Pseudomonadati</taxon>
        <taxon>Pseudomonadota</taxon>
        <taxon>Gammaproteobacteria</taxon>
        <taxon>Pseudomonadales</taxon>
        <taxon>Pseudomonadaceae</taxon>
        <taxon>Pseudomonas</taxon>
    </lineage>
</organism>
<accession>A0ABT0F6U0</accession>